<feature type="domain" description="UDP-N-acetylglucosamine 2-epimerase" evidence="2">
    <location>
        <begin position="37"/>
        <end position="361"/>
    </location>
</feature>
<dbReference type="InterPro" id="IPR029767">
    <property type="entry name" value="WecB-like"/>
</dbReference>
<dbReference type="PANTHER" id="PTHR43174:SF1">
    <property type="entry name" value="UDP-N-ACETYLGLUCOSAMINE 2-EPIMERASE"/>
    <property type="match status" value="1"/>
</dbReference>
<proteinExistence type="inferred from homology"/>
<organism evidence="3 4">
    <name type="scientific">Fervidobacterium thailandense</name>
    <dbReference type="NCBI Taxonomy" id="1008305"/>
    <lineage>
        <taxon>Bacteria</taxon>
        <taxon>Thermotogati</taxon>
        <taxon>Thermotogota</taxon>
        <taxon>Thermotogae</taxon>
        <taxon>Thermotogales</taxon>
        <taxon>Fervidobacteriaceae</taxon>
        <taxon>Fervidobacterium</taxon>
    </lineage>
</organism>
<comment type="caution">
    <text evidence="3">The sequence shown here is derived from an EMBL/GenBank/DDBJ whole genome shotgun (WGS) entry which is preliminary data.</text>
</comment>
<dbReference type="GO" id="GO:0016853">
    <property type="term" value="F:isomerase activity"/>
    <property type="evidence" value="ECO:0007669"/>
    <property type="project" value="UniProtKB-KW"/>
</dbReference>
<evidence type="ECO:0000259" key="2">
    <source>
        <dbReference type="Pfam" id="PF02350"/>
    </source>
</evidence>
<evidence type="ECO:0000256" key="1">
    <source>
        <dbReference type="RuleBase" id="RU003513"/>
    </source>
</evidence>
<accession>A0A1E3G4Q5</accession>
<dbReference type="PANTHER" id="PTHR43174">
    <property type="entry name" value="UDP-N-ACETYLGLUCOSAMINE 2-EPIMERASE"/>
    <property type="match status" value="1"/>
</dbReference>
<keyword evidence="1" id="KW-0413">Isomerase</keyword>
<dbReference type="Proteomes" id="UP000094570">
    <property type="component" value="Unassembled WGS sequence"/>
</dbReference>
<sequence length="363" mass="41010">MISSQQQKGGELLKRILSLVGARPQFIKEAVVHKVFEREGVNEILVHSGQHYDANMSDVFFEVLGIRQPDYFLNVGSGNHGEMTGKIMIEFEKVVLKEKPDVILVYGDTNTTLAGALVGAKLKIPVAHIEAGIRQEPKDMPEEINRVVTDHVSSYLFCPTKQAVLNLEKEGITKGVYFVGDVMYDLFLMMEPKFSYEVFETLNLFEDDFVLVTLHRDFNVDVPEKLERILNELRAINRVKKVVFPMHPRTRKRVFEFGLVGLLDGLTVIEPVDYLNLMGLLKRCWKVVTDSGGLQKEAYFAGKRAVVVMPDTGWRELVDVGWNVLAREDEIAEKIFQDDETTYPTGLYGNGDAANKIVDILLG</sequence>
<comment type="similarity">
    <text evidence="1">Belongs to the UDP-N-acetylglucosamine 2-epimerase family.</text>
</comment>
<dbReference type="CDD" id="cd03786">
    <property type="entry name" value="GTB_UDP-GlcNAc_2-Epimerase"/>
    <property type="match status" value="1"/>
</dbReference>
<name>A0A1E3G4Q5_9BACT</name>
<dbReference type="SUPFAM" id="SSF53756">
    <property type="entry name" value="UDP-Glycosyltransferase/glycogen phosphorylase"/>
    <property type="match status" value="1"/>
</dbReference>
<gene>
    <name evidence="3" type="ORF">A4H02_04945</name>
</gene>
<evidence type="ECO:0000313" key="3">
    <source>
        <dbReference type="EMBL" id="ODN30628.1"/>
    </source>
</evidence>
<dbReference type="Pfam" id="PF02350">
    <property type="entry name" value="Epimerase_2"/>
    <property type="match status" value="1"/>
</dbReference>
<reference evidence="4" key="1">
    <citation type="submission" date="2016-04" db="EMBL/GenBank/DDBJ databases">
        <title>The genome sequence project of a novel Fervidobacterium isolate from a hot spring in Thailand.</title>
        <authorList>
            <person name="Gonzalez J.M."/>
            <person name="Cuecas A."/>
            <person name="Kanoksilapatham W."/>
        </authorList>
    </citation>
    <scope>NUCLEOTIDE SEQUENCE [LARGE SCALE GENOMIC DNA]</scope>
    <source>
        <strain evidence="4">FC2004</strain>
    </source>
</reference>
<dbReference type="InterPro" id="IPR003331">
    <property type="entry name" value="UDP_GlcNAc_Epimerase_2_dom"/>
</dbReference>
<dbReference type="Gene3D" id="3.40.50.2000">
    <property type="entry name" value="Glycogen Phosphorylase B"/>
    <property type="match status" value="2"/>
</dbReference>
<keyword evidence="4" id="KW-1185">Reference proteome</keyword>
<protein>
    <submittedName>
        <fullName evidence="3">UDP-N-acetyl glucosamine 2-epimerase</fullName>
    </submittedName>
</protein>
<dbReference type="STRING" id="1008305.A4H02_04945"/>
<dbReference type="NCBIfam" id="TIGR00236">
    <property type="entry name" value="wecB"/>
    <property type="match status" value="1"/>
</dbReference>
<evidence type="ECO:0000313" key="4">
    <source>
        <dbReference type="Proteomes" id="UP000094570"/>
    </source>
</evidence>
<dbReference type="AlphaFoldDB" id="A0A1E3G4Q5"/>
<dbReference type="EMBL" id="LWAF01000005">
    <property type="protein sequence ID" value="ODN30628.1"/>
    <property type="molecule type" value="Genomic_DNA"/>
</dbReference>